<dbReference type="OrthoDB" id="43744at2759"/>
<feature type="region of interest" description="Disordered" evidence="7">
    <location>
        <begin position="1"/>
        <end position="22"/>
    </location>
</feature>
<dbReference type="FunFam" id="3.40.50.1820:FF:000028">
    <property type="entry name" value="S9 family peptidase"/>
    <property type="match status" value="1"/>
</dbReference>
<name>A0A3R7HPJ3_9EURO</name>
<gene>
    <name evidence="9" type="ORF">CFD26_100267</name>
</gene>
<keyword evidence="2" id="KW-0645">Protease</keyword>
<evidence type="ECO:0000313" key="10">
    <source>
        <dbReference type="Proteomes" id="UP000215289"/>
    </source>
</evidence>
<proteinExistence type="inferred from homology"/>
<evidence type="ECO:0000256" key="3">
    <source>
        <dbReference type="ARBA" id="ARBA00022729"/>
    </source>
</evidence>
<organism evidence="9 10">
    <name type="scientific">Aspergillus turcosus</name>
    <dbReference type="NCBI Taxonomy" id="1245748"/>
    <lineage>
        <taxon>Eukaryota</taxon>
        <taxon>Fungi</taxon>
        <taxon>Dikarya</taxon>
        <taxon>Ascomycota</taxon>
        <taxon>Pezizomycotina</taxon>
        <taxon>Eurotiomycetes</taxon>
        <taxon>Eurotiomycetidae</taxon>
        <taxon>Eurotiales</taxon>
        <taxon>Aspergillaceae</taxon>
        <taxon>Aspergillus</taxon>
        <taxon>Aspergillus subgen. Fumigati</taxon>
    </lineage>
</organism>
<keyword evidence="10" id="KW-1185">Reference proteome</keyword>
<evidence type="ECO:0000256" key="6">
    <source>
        <dbReference type="ARBA" id="ARBA00032829"/>
    </source>
</evidence>
<dbReference type="AlphaFoldDB" id="A0A3R7HPJ3"/>
<dbReference type="GO" id="GO:0006508">
    <property type="term" value="P:proteolysis"/>
    <property type="evidence" value="ECO:0007669"/>
    <property type="project" value="UniProtKB-KW"/>
</dbReference>
<evidence type="ECO:0000256" key="1">
    <source>
        <dbReference type="ARBA" id="ARBA00010040"/>
    </source>
</evidence>
<dbReference type="Proteomes" id="UP000215289">
    <property type="component" value="Unassembled WGS sequence"/>
</dbReference>
<evidence type="ECO:0000256" key="5">
    <source>
        <dbReference type="ARBA" id="ARBA00022825"/>
    </source>
</evidence>
<evidence type="ECO:0000256" key="2">
    <source>
        <dbReference type="ARBA" id="ARBA00022670"/>
    </source>
</evidence>
<dbReference type="STRING" id="1245748.A0A3R7HPJ3"/>
<evidence type="ECO:0000259" key="8">
    <source>
        <dbReference type="Pfam" id="PF00326"/>
    </source>
</evidence>
<dbReference type="Pfam" id="PF00326">
    <property type="entry name" value="Peptidase_S9"/>
    <property type="match status" value="1"/>
</dbReference>
<evidence type="ECO:0000313" key="9">
    <source>
        <dbReference type="EMBL" id="RLL93241.1"/>
    </source>
</evidence>
<dbReference type="EMBL" id="NIDN02000358">
    <property type="protein sequence ID" value="RLL93241.1"/>
    <property type="molecule type" value="Genomic_DNA"/>
</dbReference>
<evidence type="ECO:0000256" key="4">
    <source>
        <dbReference type="ARBA" id="ARBA00022801"/>
    </source>
</evidence>
<dbReference type="InterPro" id="IPR029058">
    <property type="entry name" value="AB_hydrolase_fold"/>
</dbReference>
<keyword evidence="5" id="KW-0720">Serine protease</keyword>
<comment type="caution">
    <text evidence="9">The sequence shown here is derived from an EMBL/GenBank/DDBJ whole genome shotgun (WGS) entry which is preliminary data.</text>
</comment>
<dbReference type="PANTHER" id="PTHR42776">
    <property type="entry name" value="SERINE PEPTIDASE S9 FAMILY MEMBER"/>
    <property type="match status" value="1"/>
</dbReference>
<keyword evidence="3" id="KW-0732">Signal</keyword>
<reference evidence="9 10" key="1">
    <citation type="submission" date="2018-08" db="EMBL/GenBank/DDBJ databases">
        <title>Draft genome sequences of two Aspergillus turcosus clinical strains isolated from bronchoalveolar lavage fluid: one azole-susceptible and the other azole-resistant.</title>
        <authorList>
            <person name="Parent-Michaud M."/>
            <person name="Dufresne P.J."/>
            <person name="Fournier E."/>
            <person name="Martineau C."/>
            <person name="Moreira S."/>
            <person name="Perkins V."/>
            <person name="De Repentigny L."/>
            <person name="Dufresne S.F."/>
        </authorList>
    </citation>
    <scope>NUCLEOTIDE SEQUENCE [LARGE SCALE GENOMIC DNA]</scope>
    <source>
        <strain evidence="9">HMR AF 1038</strain>
    </source>
</reference>
<evidence type="ECO:0000256" key="7">
    <source>
        <dbReference type="SAM" id="MobiDB-lite"/>
    </source>
</evidence>
<dbReference type="GO" id="GO:0004252">
    <property type="term" value="F:serine-type endopeptidase activity"/>
    <property type="evidence" value="ECO:0007669"/>
    <property type="project" value="TreeGrafter"/>
</dbReference>
<keyword evidence="4" id="KW-0378">Hydrolase</keyword>
<dbReference type="Gene3D" id="3.40.50.1820">
    <property type="entry name" value="alpha/beta hydrolase"/>
    <property type="match status" value="1"/>
</dbReference>
<dbReference type="InterPro" id="IPR001375">
    <property type="entry name" value="Peptidase_S9_cat"/>
</dbReference>
<dbReference type="SUPFAM" id="SSF53474">
    <property type="entry name" value="alpha/beta-Hydrolases"/>
    <property type="match status" value="1"/>
</dbReference>
<accession>A0A3R7HPJ3</accession>
<comment type="similarity">
    <text evidence="1">Belongs to the peptidase S9C family.</text>
</comment>
<dbReference type="PANTHER" id="PTHR42776:SF13">
    <property type="entry name" value="DIPEPTIDYL-PEPTIDASE 5"/>
    <property type="match status" value="1"/>
</dbReference>
<feature type="domain" description="Peptidase S9 prolyl oligopeptidase catalytic" evidence="8">
    <location>
        <begin position="474"/>
        <end position="684"/>
    </location>
</feature>
<sequence length="698" mass="78293">MRLTSETLLEAPKRSNPSPNAEGTLAVYTQSTYSFHSHSEKREIRVVDLATGQSRCVTENPNARYPQWISRSNQLIWLEWLESGNTDLMVGDAHCTTEIYKAGTLPGQAFDLKVTGQLPFRGDDENELGFAISGRANPDWSLVNPKQPVESTSHSTGRFYTAAPVRDECSYVTGLKNSIWYGYMRRASEPGSRYSISGISNFMIFAGLEGLESPMSPLGGEESSREFEIHPYSIAFVARDREVNGATHTACSCYVHPVFRWDRQDPDPVYKPWRYRGLGGAISSLAVDQTNENRPIVFLSQKRDGYKADKNRIIYVPAPMSEKTYEIFASADGNGLWDLSPCAVSFGHNGFGSITHATPARVDPSRMFDPPHLDPRPVRPDSRILITHSSLVESPTWHIFDLAAPIGYQPIVSASRAGDLELSKAQVDVVWFDSTGNRKIQAWVIRPSKFDPQQRYPLAYFIHGGPRSAWNNQWDVQSNLALFAEHGFVVVAPNPAGSSGFGQAFRDSSRCSWGGLPYADFARGFEYLQQNESLQYIDTTRAVAVGAGYGGYMVNWIQGHEFGRKFKALVTHDGIFSMTSQLAGNRQHFINEFGGPIWETPDEWRKWDPARFTANWQTPHLVIHCELNYKRVIADGLAAFNVLQLRGVDSAFLVFPDEGDPTVNPENNLLWYRTVIDWMRKYSAHTGTDTRSNQALEQ</sequence>
<protein>
    <recommendedName>
        <fullName evidence="6">Dipeptidyl-peptidase V</fullName>
    </recommendedName>
</protein>